<comment type="similarity">
    <text evidence="2">Belongs to the threonine aldolase family.</text>
</comment>
<dbReference type="PATRIC" id="fig|742725.3.peg.977"/>
<dbReference type="SUPFAM" id="SSF53383">
    <property type="entry name" value="PLP-dependent transferases"/>
    <property type="match status" value="1"/>
</dbReference>
<dbReference type="PANTHER" id="PTHR48097:SF5">
    <property type="entry name" value="LOW SPECIFICITY L-THREONINE ALDOLASE"/>
    <property type="match status" value="1"/>
</dbReference>
<dbReference type="EMBL" id="ADLD01000009">
    <property type="protein sequence ID" value="EHB92719.1"/>
    <property type="molecule type" value="Genomic_DNA"/>
</dbReference>
<protein>
    <recommendedName>
        <fullName evidence="4">Aromatic amino acid beta-eliminating lyase/threonine aldolase domain-containing protein</fullName>
    </recommendedName>
</protein>
<dbReference type="Gene3D" id="3.40.640.10">
    <property type="entry name" value="Type I PLP-dependent aspartate aminotransferase-like (Major domain)"/>
    <property type="match status" value="1"/>
</dbReference>
<evidence type="ECO:0000313" key="6">
    <source>
        <dbReference type="Proteomes" id="UP000006008"/>
    </source>
</evidence>
<name>G5H780_9BACT</name>
<proteinExistence type="inferred from homology"/>
<gene>
    <name evidence="5" type="ORF">HMPREF9450_00923</name>
</gene>
<evidence type="ECO:0000256" key="3">
    <source>
        <dbReference type="ARBA" id="ARBA00022898"/>
    </source>
</evidence>
<dbReference type="InterPro" id="IPR001597">
    <property type="entry name" value="ArAA_b-elim_lyase/Thr_aldolase"/>
</dbReference>
<keyword evidence="3" id="KW-0663">Pyridoxal phosphate</keyword>
<dbReference type="OrthoDB" id="9774495at2"/>
<keyword evidence="6" id="KW-1185">Reference proteome</keyword>
<evidence type="ECO:0000256" key="2">
    <source>
        <dbReference type="ARBA" id="ARBA00006966"/>
    </source>
</evidence>
<dbReference type="AlphaFoldDB" id="G5H780"/>
<dbReference type="InterPro" id="IPR015424">
    <property type="entry name" value="PyrdxlP-dep_Trfase"/>
</dbReference>
<dbReference type="STRING" id="742725.HMPREF9450_00923"/>
<dbReference type="Gene3D" id="3.90.1150.10">
    <property type="entry name" value="Aspartate Aminotransferase, domain 1"/>
    <property type="match status" value="1"/>
</dbReference>
<feature type="domain" description="Aromatic amino acid beta-eliminating lyase/threonine aldolase" evidence="4">
    <location>
        <begin position="4"/>
        <end position="279"/>
    </location>
</feature>
<dbReference type="Proteomes" id="UP000006008">
    <property type="component" value="Unassembled WGS sequence"/>
</dbReference>
<dbReference type="CDD" id="cd06502">
    <property type="entry name" value="TA_like"/>
    <property type="match status" value="1"/>
</dbReference>
<dbReference type="RefSeq" id="WP_009133729.1">
    <property type="nucleotide sequence ID" value="NZ_CP102250.1"/>
</dbReference>
<sequence length="342" mass="37583">MRSFGSDNHSGIHPQILAAITAANSDHDFAYGDDAVTTRATKALQALFGGEPDVYFVFNGTGANLLALKTLTRSFNAVVCAGTAHICVDECGAPEALAGCKLLAIDTPDGKLTPELVRTRLHGFGFQHHAQPKVISISQPTELGTLYTAGEIRALADLAHEHDMFLHVDGARFANAVAALGITPKAMIADTGVDVLSFGGTKNGMMVGEAVIFFRPECARAAMYERKQLTQLASKMRFIAAQFEAYLQDDLWLQLAAHSNEMANYMASGIRKLDGVTLTCQPQANGLFAVMPREAIERLRKEYFFYDWDEERNEVRWMCSFDTTREDIDRFIAVLKRILSHG</sequence>
<comment type="caution">
    <text evidence="5">The sequence shown here is derived from an EMBL/GenBank/DDBJ whole genome shotgun (WGS) entry which is preliminary data.</text>
</comment>
<dbReference type="HOGENOM" id="CLU_049619_0_0_10"/>
<organism evidence="5 6">
    <name type="scientific">Alistipes indistinctus YIT 12060</name>
    <dbReference type="NCBI Taxonomy" id="742725"/>
    <lineage>
        <taxon>Bacteria</taxon>
        <taxon>Pseudomonadati</taxon>
        <taxon>Bacteroidota</taxon>
        <taxon>Bacteroidia</taxon>
        <taxon>Bacteroidales</taxon>
        <taxon>Rikenellaceae</taxon>
        <taxon>Alistipes</taxon>
    </lineage>
</organism>
<evidence type="ECO:0000259" key="4">
    <source>
        <dbReference type="Pfam" id="PF01212"/>
    </source>
</evidence>
<comment type="cofactor">
    <cofactor evidence="1">
        <name>pyridoxal 5'-phosphate</name>
        <dbReference type="ChEBI" id="CHEBI:597326"/>
    </cofactor>
</comment>
<reference evidence="5 6" key="1">
    <citation type="submission" date="2011-08" db="EMBL/GenBank/DDBJ databases">
        <title>The Genome Sequence of Alistipes indistinctus YIT 12060.</title>
        <authorList>
            <consortium name="The Broad Institute Genome Sequencing Platform"/>
            <person name="Earl A."/>
            <person name="Ward D."/>
            <person name="Feldgarden M."/>
            <person name="Gevers D."/>
            <person name="Morotomi M."/>
            <person name="Young S.K."/>
            <person name="Zeng Q."/>
            <person name="Gargeya S."/>
            <person name="Fitzgerald M."/>
            <person name="Haas B."/>
            <person name="Abouelleil A."/>
            <person name="Alvarado L."/>
            <person name="Arachchi H.M."/>
            <person name="Berlin A."/>
            <person name="Brown A."/>
            <person name="Chapman S.B."/>
            <person name="Chen Z."/>
            <person name="Dunbar C."/>
            <person name="Freedman E."/>
            <person name="Gearin G."/>
            <person name="Gellesch M."/>
            <person name="Goldberg J."/>
            <person name="Griggs A."/>
            <person name="Gujja S."/>
            <person name="Heiman D."/>
            <person name="Howarth C."/>
            <person name="Larson L."/>
            <person name="Lui A."/>
            <person name="MacDonald P.J.P."/>
            <person name="Montmayeur A."/>
            <person name="Murphy C."/>
            <person name="Neiman D."/>
            <person name="Pearson M."/>
            <person name="Priest M."/>
            <person name="Roberts A."/>
            <person name="Saif S."/>
            <person name="Shea T."/>
            <person name="Shenoy N."/>
            <person name="Sisk P."/>
            <person name="Stolte C."/>
            <person name="Sykes S."/>
            <person name="Wortman J."/>
            <person name="Nusbaum C."/>
            <person name="Birren B."/>
        </authorList>
    </citation>
    <scope>NUCLEOTIDE SEQUENCE [LARGE SCALE GENOMIC DNA]</scope>
    <source>
        <strain evidence="5 6">YIT 12060</strain>
    </source>
</reference>
<evidence type="ECO:0000256" key="1">
    <source>
        <dbReference type="ARBA" id="ARBA00001933"/>
    </source>
</evidence>
<evidence type="ECO:0000313" key="5">
    <source>
        <dbReference type="EMBL" id="EHB92719.1"/>
    </source>
</evidence>
<dbReference type="eggNOG" id="COG2008">
    <property type="taxonomic scope" value="Bacteria"/>
</dbReference>
<dbReference type="GeneID" id="92816061"/>
<dbReference type="GO" id="GO:0006520">
    <property type="term" value="P:amino acid metabolic process"/>
    <property type="evidence" value="ECO:0007669"/>
    <property type="project" value="InterPro"/>
</dbReference>
<accession>G5H780</accession>
<dbReference type="InterPro" id="IPR015421">
    <property type="entry name" value="PyrdxlP-dep_Trfase_major"/>
</dbReference>
<dbReference type="Pfam" id="PF01212">
    <property type="entry name" value="Beta_elim_lyase"/>
    <property type="match status" value="1"/>
</dbReference>
<dbReference type="InterPro" id="IPR015422">
    <property type="entry name" value="PyrdxlP-dep_Trfase_small"/>
</dbReference>
<dbReference type="GO" id="GO:0016829">
    <property type="term" value="F:lyase activity"/>
    <property type="evidence" value="ECO:0007669"/>
    <property type="project" value="InterPro"/>
</dbReference>
<dbReference type="PANTHER" id="PTHR48097">
    <property type="entry name" value="L-THREONINE ALDOLASE-RELATED"/>
    <property type="match status" value="1"/>
</dbReference>